<reference evidence="2 3" key="1">
    <citation type="submission" date="2018-09" db="EMBL/GenBank/DDBJ databases">
        <title>A high-quality reference genome of wild soybean provides a powerful tool to mine soybean genomes.</title>
        <authorList>
            <person name="Xie M."/>
            <person name="Chung C.Y.L."/>
            <person name="Li M.-W."/>
            <person name="Wong F.-L."/>
            <person name="Chan T.-F."/>
            <person name="Lam H.-M."/>
        </authorList>
    </citation>
    <scope>NUCLEOTIDE SEQUENCE [LARGE SCALE GENOMIC DNA]</scope>
    <source>
        <strain evidence="3">cv. W05</strain>
        <tissue evidence="2">Hypocotyl of etiolated seedlings</tissue>
    </source>
</reference>
<accession>A0A445GHW2</accession>
<dbReference type="Gramene" id="XM_028350457.1">
    <property type="protein sequence ID" value="XP_028206258.1"/>
    <property type="gene ID" value="LOC114389715"/>
</dbReference>
<evidence type="ECO:0000313" key="3">
    <source>
        <dbReference type="Proteomes" id="UP000289340"/>
    </source>
</evidence>
<dbReference type="SUPFAM" id="SSF46565">
    <property type="entry name" value="Chaperone J-domain"/>
    <property type="match status" value="1"/>
</dbReference>
<protein>
    <submittedName>
        <fullName evidence="2">Chaperone protein dnaJ 11, chloroplastic</fullName>
    </submittedName>
</protein>
<proteinExistence type="predicted"/>
<name>A0A445GHW2_GLYSO</name>
<dbReference type="Proteomes" id="UP000289340">
    <property type="component" value="Chromosome 16"/>
</dbReference>
<feature type="domain" description="J" evidence="1">
    <location>
        <begin position="61"/>
        <end position="128"/>
    </location>
</feature>
<dbReference type="PRINTS" id="PR00625">
    <property type="entry name" value="JDOMAIN"/>
</dbReference>
<dbReference type="CDD" id="cd06257">
    <property type="entry name" value="DnaJ"/>
    <property type="match status" value="1"/>
</dbReference>
<organism evidence="2 3">
    <name type="scientific">Glycine soja</name>
    <name type="common">Wild soybean</name>
    <dbReference type="NCBI Taxonomy" id="3848"/>
    <lineage>
        <taxon>Eukaryota</taxon>
        <taxon>Viridiplantae</taxon>
        <taxon>Streptophyta</taxon>
        <taxon>Embryophyta</taxon>
        <taxon>Tracheophyta</taxon>
        <taxon>Spermatophyta</taxon>
        <taxon>Magnoliopsida</taxon>
        <taxon>eudicotyledons</taxon>
        <taxon>Gunneridae</taxon>
        <taxon>Pentapetalae</taxon>
        <taxon>rosids</taxon>
        <taxon>fabids</taxon>
        <taxon>Fabales</taxon>
        <taxon>Fabaceae</taxon>
        <taxon>Papilionoideae</taxon>
        <taxon>50 kb inversion clade</taxon>
        <taxon>NPAAA clade</taxon>
        <taxon>indigoferoid/millettioid clade</taxon>
        <taxon>Phaseoleae</taxon>
        <taxon>Glycine</taxon>
        <taxon>Glycine subgen. Soja</taxon>
    </lineage>
</organism>
<dbReference type="Gene3D" id="1.10.287.110">
    <property type="entry name" value="DnaJ domain"/>
    <property type="match status" value="1"/>
</dbReference>
<dbReference type="Pfam" id="PF00226">
    <property type="entry name" value="DnaJ"/>
    <property type="match status" value="1"/>
</dbReference>
<dbReference type="PANTHER" id="PTHR44240:SF10">
    <property type="entry name" value="J DOMAIN-CONTAINING PROTEIN"/>
    <property type="match status" value="1"/>
</dbReference>
<dbReference type="InterPro" id="IPR036869">
    <property type="entry name" value="J_dom_sf"/>
</dbReference>
<dbReference type="InterPro" id="IPR001623">
    <property type="entry name" value="DnaJ_domain"/>
</dbReference>
<evidence type="ECO:0000259" key="1">
    <source>
        <dbReference type="PROSITE" id="PS50076"/>
    </source>
</evidence>
<dbReference type="PROSITE" id="PS50076">
    <property type="entry name" value="DNAJ_2"/>
    <property type="match status" value="1"/>
</dbReference>
<dbReference type="EMBL" id="QZWG01000016">
    <property type="protein sequence ID" value="RZB60809.1"/>
    <property type="molecule type" value="Genomic_DNA"/>
</dbReference>
<comment type="caution">
    <text evidence="2">The sequence shown here is derived from an EMBL/GenBank/DDBJ whole genome shotgun (WGS) entry which is preliminary data.</text>
</comment>
<dbReference type="AlphaFoldDB" id="A0A445GHW2"/>
<sequence>MFTAPFPTSTVTLSGKSVTSPPRHVRFRSVISFATATFTEEQQHKAAPYLRPHHGMASSATLYDILGIRATASGEEIRAAYRRLARVCHPDVAPVERKESSAGEFMKIHAAYCTLSDPEKRDSYDRSLFRRQQRPVKTTLSGASGYGGRNWETDQCW</sequence>
<keyword evidence="3" id="KW-1185">Reference proteome</keyword>
<dbReference type="SMART" id="SM00271">
    <property type="entry name" value="DnaJ"/>
    <property type="match status" value="1"/>
</dbReference>
<dbReference type="InterPro" id="IPR052276">
    <property type="entry name" value="Diphthamide-biosynth_chaperone"/>
</dbReference>
<evidence type="ECO:0000313" key="2">
    <source>
        <dbReference type="EMBL" id="RZB60809.1"/>
    </source>
</evidence>
<gene>
    <name evidence="2" type="ORF">D0Y65_043532</name>
</gene>
<dbReference type="PANTHER" id="PTHR44240">
    <property type="entry name" value="DNAJ DOMAIN (PROKARYOTIC HEAT SHOCK PROTEIN)-RELATED"/>
    <property type="match status" value="1"/>
</dbReference>